<accession>E2S981</accession>
<organism evidence="9 10">
    <name type="scientific">Aeromicrobium marinum DSM 15272</name>
    <dbReference type="NCBI Taxonomy" id="585531"/>
    <lineage>
        <taxon>Bacteria</taxon>
        <taxon>Bacillati</taxon>
        <taxon>Actinomycetota</taxon>
        <taxon>Actinomycetes</taxon>
        <taxon>Propionibacteriales</taxon>
        <taxon>Nocardioidaceae</taxon>
        <taxon>Aeromicrobium</taxon>
    </lineage>
</organism>
<dbReference type="Pfam" id="PF03176">
    <property type="entry name" value="MMPL"/>
    <property type="match status" value="2"/>
</dbReference>
<feature type="transmembrane region" description="Helical" evidence="7">
    <location>
        <begin position="311"/>
        <end position="334"/>
    </location>
</feature>
<feature type="transmembrane region" description="Helical" evidence="7">
    <location>
        <begin position="202"/>
        <end position="223"/>
    </location>
</feature>
<sequence length="685" mass="70949">MESFDGGTKSSSRSTEPVLRRRGAWLLAALFVVASGAALGSGLTPQEVPGGPGGLPDSAESTEVARIVATLPTEGSAPAVVVVSRGDAGLEPADRPVLDDLATSLGEALGTEAVASTSPDGSVGLVVVPTTDAPAEEQVNELRDVVAAELPDGLSAQVTGAPAFATDLSEVFAGADVRLLVATATIVALLLLITYRSPWLWLVPLVVVAVGDRVATIVVAGATRLFDYDVDGSTVGITSVLVFGAGTNYALLLIARYREELRRHDDRHVAMGAAWRSTAPAVLASGGTVVLALLMLSFADTPSTRALGYSASLGIGVAMLYGLVFLPAALLLFGRRLFWPFVPRQGQDDPALTGVWARIGRRVVRRPAAFMAGALAVIAVLAVGATGVDVGLTQNEQFREVPEAVVGQQRLAEAFPAGAAEPTTVLTSPDRVDEVLRTVADVDGVAEVRPGRSDDRWATLDVVLDAEQGSVRAFDTVEGLRAALGADDLVGGPDAQDLDSAAAASSDRLVIFPLVILVVVGVLLVLLRSVVAALVLVTTVAATYVAALGAGWWVSDLLFGFPALDLTVPLFAFVFLVALGVDYNIFLATRAREEAARQPVAGAMTSALAVTGGVITSAGVLLAAVFAVLGVLPLITLTQIGIIVGIGVLLDTLLVRTLLVPSLATLIGERFWWPRHPGVSDSWTP</sequence>
<feature type="domain" description="SSD" evidence="8">
    <location>
        <begin position="523"/>
        <end position="665"/>
    </location>
</feature>
<comment type="caution">
    <text evidence="9">The sequence shown here is derived from an EMBL/GenBank/DDBJ whole genome shotgun (WGS) entry which is preliminary data.</text>
</comment>
<protein>
    <submittedName>
        <fullName evidence="9">MMPL family protein</fullName>
    </submittedName>
</protein>
<feature type="transmembrane region" description="Helical" evidence="7">
    <location>
        <begin position="607"/>
        <end position="634"/>
    </location>
</feature>
<dbReference type="AlphaFoldDB" id="E2S981"/>
<evidence type="ECO:0000313" key="9">
    <source>
        <dbReference type="EMBL" id="EFQ83805.1"/>
    </source>
</evidence>
<dbReference type="PROSITE" id="PS50156">
    <property type="entry name" value="SSD"/>
    <property type="match status" value="2"/>
</dbReference>
<keyword evidence="4 7" id="KW-0812">Transmembrane</keyword>
<feature type="transmembrane region" description="Helical" evidence="7">
    <location>
        <begin position="235"/>
        <end position="257"/>
    </location>
</feature>
<keyword evidence="10" id="KW-1185">Reference proteome</keyword>
<dbReference type="Gene3D" id="1.20.1640.10">
    <property type="entry name" value="Multidrug efflux transporter AcrB transmembrane domain"/>
    <property type="match status" value="2"/>
</dbReference>
<dbReference type="InterPro" id="IPR004869">
    <property type="entry name" value="MMPL_dom"/>
</dbReference>
<comment type="subcellular location">
    <subcellularLocation>
        <location evidence="1">Cell membrane</location>
        <topology evidence="1">Multi-pass membrane protein</topology>
    </subcellularLocation>
</comment>
<feature type="transmembrane region" description="Helical" evidence="7">
    <location>
        <begin position="534"/>
        <end position="554"/>
    </location>
</feature>
<feature type="transmembrane region" description="Helical" evidence="7">
    <location>
        <begin position="566"/>
        <end position="586"/>
    </location>
</feature>
<dbReference type="eggNOG" id="COG2409">
    <property type="taxonomic scope" value="Bacteria"/>
</dbReference>
<dbReference type="EMBL" id="ACLF03000003">
    <property type="protein sequence ID" value="EFQ83805.1"/>
    <property type="molecule type" value="Genomic_DNA"/>
</dbReference>
<evidence type="ECO:0000256" key="3">
    <source>
        <dbReference type="ARBA" id="ARBA00022475"/>
    </source>
</evidence>
<evidence type="ECO:0000256" key="6">
    <source>
        <dbReference type="ARBA" id="ARBA00023136"/>
    </source>
</evidence>
<feature type="transmembrane region" description="Helical" evidence="7">
    <location>
        <begin position="23"/>
        <end position="43"/>
    </location>
</feature>
<gene>
    <name evidence="9" type="ORF">HMPREF0063_10521</name>
</gene>
<dbReference type="InterPro" id="IPR050545">
    <property type="entry name" value="Mycobact_MmpL"/>
</dbReference>
<dbReference type="RefSeq" id="WP_007077543.1">
    <property type="nucleotide sequence ID" value="NZ_CM001024.1"/>
</dbReference>
<dbReference type="SUPFAM" id="SSF82866">
    <property type="entry name" value="Multidrug efflux transporter AcrB transmembrane domain"/>
    <property type="match status" value="2"/>
</dbReference>
<reference evidence="9" key="1">
    <citation type="submission" date="2010-08" db="EMBL/GenBank/DDBJ databases">
        <authorList>
            <person name="Muzny D."/>
            <person name="Qin X."/>
            <person name="Buhay C."/>
            <person name="Dugan-Rocha S."/>
            <person name="Ding Y."/>
            <person name="Chen G."/>
            <person name="Hawes A."/>
            <person name="Holder M."/>
            <person name="Jhangiani S."/>
            <person name="Johnson A."/>
            <person name="Khan Z."/>
            <person name="Li Z."/>
            <person name="Liu W."/>
            <person name="Liu X."/>
            <person name="Perez L."/>
            <person name="Shen H."/>
            <person name="Wang Q."/>
            <person name="Watt J."/>
            <person name="Xi L."/>
            <person name="Xin Y."/>
            <person name="Zhou J."/>
            <person name="Deng J."/>
            <person name="Jiang H."/>
            <person name="Liu Y."/>
            <person name="Qu J."/>
            <person name="Song X.-Z."/>
            <person name="Zhang L."/>
            <person name="Villasana D."/>
            <person name="Johnson A."/>
            <person name="Liu J."/>
            <person name="Liyanage D."/>
            <person name="Lorensuhewa L."/>
            <person name="Robinson T."/>
            <person name="Song A."/>
            <person name="Song B.-B."/>
            <person name="Dinh H."/>
            <person name="Thornton R."/>
            <person name="Coyle M."/>
            <person name="Francisco L."/>
            <person name="Jackson L."/>
            <person name="Javaid M."/>
            <person name="Korchina V."/>
            <person name="Kovar C."/>
            <person name="Mata R."/>
            <person name="Mathew T."/>
            <person name="Ngo R."/>
            <person name="Nguyen L."/>
            <person name="Nguyen N."/>
            <person name="Okwuonu G."/>
            <person name="Ongeri F."/>
            <person name="Pham C."/>
            <person name="Simmons D."/>
            <person name="Wilczek-Boney K."/>
            <person name="Hale W."/>
            <person name="Jakkamsetti A."/>
            <person name="Pham P."/>
            <person name="Ruth R."/>
            <person name="San Lucas F."/>
            <person name="Warren J."/>
            <person name="Zhang J."/>
            <person name="Zhao Z."/>
            <person name="Zhou C."/>
            <person name="Zhu D."/>
            <person name="Lee S."/>
            <person name="Bess C."/>
            <person name="Blankenburg K."/>
            <person name="Forbes L."/>
            <person name="Fu Q."/>
            <person name="Gubbala S."/>
            <person name="Hirani K."/>
            <person name="Jayaseelan J.C."/>
            <person name="Lara F."/>
            <person name="Munidasa M."/>
            <person name="Palculict T."/>
            <person name="Patil S."/>
            <person name="Pu L.-L."/>
            <person name="Saada N."/>
            <person name="Tang L."/>
            <person name="Weissenberger G."/>
            <person name="Zhu Y."/>
            <person name="Hemphill L."/>
            <person name="Shang Y."/>
            <person name="Youmans B."/>
            <person name="Ayvaz T."/>
            <person name="Ross M."/>
            <person name="Santibanez J."/>
            <person name="Aqrawi P."/>
            <person name="Gross S."/>
            <person name="Joshi V."/>
            <person name="Fowler G."/>
            <person name="Nazareth L."/>
            <person name="Reid J."/>
            <person name="Worley K."/>
            <person name="Petrosino J."/>
            <person name="Highlander S."/>
            <person name="Gibbs R."/>
        </authorList>
    </citation>
    <scope>NUCLEOTIDE SEQUENCE [LARGE SCALE GENOMIC DNA]</scope>
    <source>
        <strain evidence="9">DSM 15272</strain>
    </source>
</reference>
<evidence type="ECO:0000259" key="8">
    <source>
        <dbReference type="PROSITE" id="PS50156"/>
    </source>
</evidence>
<dbReference type="PANTHER" id="PTHR33406">
    <property type="entry name" value="MEMBRANE PROTEIN MJ1562-RELATED"/>
    <property type="match status" value="1"/>
</dbReference>
<evidence type="ECO:0000256" key="1">
    <source>
        <dbReference type="ARBA" id="ARBA00004651"/>
    </source>
</evidence>
<feature type="transmembrane region" description="Helical" evidence="7">
    <location>
        <begin position="278"/>
        <end position="299"/>
    </location>
</feature>
<name>E2S981_9ACTN</name>
<dbReference type="PANTHER" id="PTHR33406:SF6">
    <property type="entry name" value="MEMBRANE PROTEIN YDGH-RELATED"/>
    <property type="match status" value="1"/>
</dbReference>
<keyword evidence="6 7" id="KW-0472">Membrane</keyword>
<keyword evidence="5 7" id="KW-1133">Transmembrane helix</keyword>
<dbReference type="GO" id="GO:0005886">
    <property type="term" value="C:plasma membrane"/>
    <property type="evidence" value="ECO:0007669"/>
    <property type="project" value="UniProtKB-SubCell"/>
</dbReference>
<proteinExistence type="inferred from homology"/>
<dbReference type="InterPro" id="IPR000731">
    <property type="entry name" value="SSD"/>
</dbReference>
<feature type="transmembrane region" description="Helical" evidence="7">
    <location>
        <begin position="177"/>
        <end position="195"/>
    </location>
</feature>
<dbReference type="OrthoDB" id="2365435at2"/>
<keyword evidence="3" id="KW-1003">Cell membrane</keyword>
<feature type="domain" description="SSD" evidence="8">
    <location>
        <begin position="215"/>
        <end position="332"/>
    </location>
</feature>
<evidence type="ECO:0000256" key="5">
    <source>
        <dbReference type="ARBA" id="ARBA00022989"/>
    </source>
</evidence>
<evidence type="ECO:0000313" key="10">
    <source>
        <dbReference type="Proteomes" id="UP000003111"/>
    </source>
</evidence>
<evidence type="ECO:0000256" key="7">
    <source>
        <dbReference type="SAM" id="Phobius"/>
    </source>
</evidence>
<evidence type="ECO:0000256" key="2">
    <source>
        <dbReference type="ARBA" id="ARBA00010157"/>
    </source>
</evidence>
<dbReference type="STRING" id="585531.HMPREF0063_10521"/>
<evidence type="ECO:0000256" key="4">
    <source>
        <dbReference type="ARBA" id="ARBA00022692"/>
    </source>
</evidence>
<feature type="transmembrane region" description="Helical" evidence="7">
    <location>
        <begin position="368"/>
        <end position="388"/>
    </location>
</feature>
<comment type="similarity">
    <text evidence="2">Belongs to the resistance-nodulation-cell division (RND) (TC 2.A.6) family. MmpL subfamily.</text>
</comment>
<dbReference type="Proteomes" id="UP000003111">
    <property type="component" value="Unassembled WGS sequence"/>
</dbReference>
<dbReference type="HOGENOM" id="CLU_005108_4_1_11"/>
<feature type="transmembrane region" description="Helical" evidence="7">
    <location>
        <begin position="509"/>
        <end position="527"/>
    </location>
</feature>